<dbReference type="RefSeq" id="XP_002848097.1">
    <property type="nucleotide sequence ID" value="XM_002848051.1"/>
</dbReference>
<comment type="subcellular location">
    <subcellularLocation>
        <location evidence="2 10">Secreted</location>
    </subcellularLocation>
</comment>
<evidence type="ECO:0000256" key="2">
    <source>
        <dbReference type="ARBA" id="ARBA00004613"/>
    </source>
</evidence>
<sequence>MSLQTVLCVALCGLASLASAAGRPVPDNLMALYDYAKNNQCDKPLSSNRFKDGHGRSGFMYCGDYKGVVYLSGPPSPMGRLGDADVDCDGANRSKGDCANDLTGQGQTTFKDELASYGIDDLDSNLHSYVVFGNEGKKPSYLPSDSGIEPLSVIAVVCNNRLFYGIWGDTNGNTDTGEVSISLAQACFPENHLTGNNGHEAHDVLFVAFEGEDAKPGVNGADWKADNFSTFEESLAPIGDRMVAKIGEKAPSSMGVAMLAPSSLLCGLVTIVLVTITLIAGC</sequence>
<dbReference type="eggNOG" id="ENOG502S39Y">
    <property type="taxonomic scope" value="Eukaryota"/>
</dbReference>
<dbReference type="VEuPathDB" id="FungiDB:MCYG_03603"/>
<evidence type="ECO:0000256" key="9">
    <source>
        <dbReference type="ARBA" id="ARBA00023326"/>
    </source>
</evidence>
<dbReference type="GO" id="GO:0016977">
    <property type="term" value="F:chitosanase activity"/>
    <property type="evidence" value="ECO:0007669"/>
    <property type="project" value="UniProtKB-EC"/>
</dbReference>
<gene>
    <name evidence="12" type="ORF">MCYG_03603</name>
</gene>
<reference evidence="13" key="1">
    <citation type="journal article" date="2012" name="MBio">
        <title>Comparative genome analysis of Trichophyton rubrum and related dermatophytes reveals candidate genes involved in infection.</title>
        <authorList>
            <person name="Martinez D.A."/>
            <person name="Oliver B.G."/>
            <person name="Graeser Y."/>
            <person name="Goldberg J.M."/>
            <person name="Li W."/>
            <person name="Martinez-Rossi N.M."/>
            <person name="Monod M."/>
            <person name="Shelest E."/>
            <person name="Barton R.C."/>
            <person name="Birch E."/>
            <person name="Brakhage A.A."/>
            <person name="Chen Z."/>
            <person name="Gurr S.J."/>
            <person name="Heiman D."/>
            <person name="Heitman J."/>
            <person name="Kosti I."/>
            <person name="Rossi A."/>
            <person name="Saif S."/>
            <person name="Samalova M."/>
            <person name="Saunders C.W."/>
            <person name="Shea T."/>
            <person name="Summerbell R.C."/>
            <person name="Xu J."/>
            <person name="Young S."/>
            <person name="Zeng Q."/>
            <person name="Birren B.W."/>
            <person name="Cuomo C.A."/>
            <person name="White T.C."/>
        </authorList>
    </citation>
    <scope>NUCLEOTIDE SEQUENCE [LARGE SCALE GENOMIC DNA]</scope>
    <source>
        <strain evidence="13">ATCC MYA-4605 / CBS 113480</strain>
    </source>
</reference>
<dbReference type="InterPro" id="IPR009939">
    <property type="entry name" value="Chitosanase_fungal"/>
</dbReference>
<dbReference type="Proteomes" id="UP000002035">
    <property type="component" value="Unassembled WGS sequence"/>
</dbReference>
<comment type="function">
    <text evidence="10">Chitosanase catalyzing the endo-type cleavage of chitosan, the deacylated form of chitin. Chitosanase may be crucial in the degradation of the deacetylated portion of chitin in the fungal cell wall.</text>
</comment>
<dbReference type="GO" id="GO:0000272">
    <property type="term" value="P:polysaccharide catabolic process"/>
    <property type="evidence" value="ECO:0007669"/>
    <property type="project" value="UniProtKB-KW"/>
</dbReference>
<evidence type="ECO:0000256" key="5">
    <source>
        <dbReference type="ARBA" id="ARBA00022729"/>
    </source>
</evidence>
<evidence type="ECO:0000256" key="4">
    <source>
        <dbReference type="ARBA" id="ARBA00022525"/>
    </source>
</evidence>
<keyword evidence="11" id="KW-0472">Membrane</keyword>
<dbReference type="EC" id="3.2.1.132" evidence="10"/>
<evidence type="ECO:0000256" key="10">
    <source>
        <dbReference type="RuleBase" id="RU361208"/>
    </source>
</evidence>
<dbReference type="GO" id="GO:0005576">
    <property type="term" value="C:extracellular region"/>
    <property type="evidence" value="ECO:0007669"/>
    <property type="project" value="UniProtKB-SubCell"/>
</dbReference>
<evidence type="ECO:0000256" key="8">
    <source>
        <dbReference type="ARBA" id="ARBA00023295"/>
    </source>
</evidence>
<keyword evidence="11" id="KW-1133">Transmembrane helix</keyword>
<keyword evidence="5 10" id="KW-0732">Signal</keyword>
<dbReference type="HOGENOM" id="CLU_046555_0_0_1"/>
<evidence type="ECO:0000313" key="13">
    <source>
        <dbReference type="Proteomes" id="UP000002035"/>
    </source>
</evidence>
<keyword evidence="4" id="KW-0964">Secreted</keyword>
<feature type="chain" id="PRO_5005125163" description="Endo-chitosanase" evidence="10">
    <location>
        <begin position="23"/>
        <end position="282"/>
    </location>
</feature>
<dbReference type="OrthoDB" id="4756206at2759"/>
<keyword evidence="6 10" id="KW-0378">Hydrolase</keyword>
<accession>C5FM62</accession>
<dbReference type="PANTHER" id="PTHR42061">
    <property type="entry name" value="ENDO-CHITOSANASE"/>
    <property type="match status" value="1"/>
</dbReference>
<evidence type="ECO:0000313" key="12">
    <source>
        <dbReference type="EMBL" id="EEQ30784.1"/>
    </source>
</evidence>
<evidence type="ECO:0000256" key="3">
    <source>
        <dbReference type="ARBA" id="ARBA00007799"/>
    </source>
</evidence>
<dbReference type="AlphaFoldDB" id="C5FM62"/>
<dbReference type="GeneID" id="9229419"/>
<evidence type="ECO:0000256" key="1">
    <source>
        <dbReference type="ARBA" id="ARBA00000405"/>
    </source>
</evidence>
<evidence type="ECO:0000256" key="6">
    <source>
        <dbReference type="ARBA" id="ARBA00022801"/>
    </source>
</evidence>
<keyword evidence="13" id="KW-1185">Reference proteome</keyword>
<feature type="signal peptide" evidence="10">
    <location>
        <begin position="1"/>
        <end position="22"/>
    </location>
</feature>
<evidence type="ECO:0000256" key="7">
    <source>
        <dbReference type="ARBA" id="ARBA00023277"/>
    </source>
</evidence>
<protein>
    <recommendedName>
        <fullName evidence="10">Endo-chitosanase</fullName>
        <ecNumber evidence="10">3.2.1.132</ecNumber>
    </recommendedName>
</protein>
<comment type="catalytic activity">
    <reaction evidence="1 10">
        <text>Endohydrolysis of beta-(1-&gt;4)-linkages between D-glucosamine residues in a partly acetylated chitosan.</text>
        <dbReference type="EC" id="3.2.1.132"/>
    </reaction>
</comment>
<keyword evidence="8 10" id="KW-0326">Glycosidase</keyword>
<keyword evidence="9 10" id="KW-0624">Polysaccharide degradation</keyword>
<comment type="similarity">
    <text evidence="3 10">Belongs to the glycosyl hydrolase 75 family.</text>
</comment>
<name>C5FM62_ARTOC</name>
<keyword evidence="7" id="KW-0119">Carbohydrate metabolism</keyword>
<dbReference type="PANTHER" id="PTHR42061:SF6">
    <property type="entry name" value="ENDO-CHITOSANASE"/>
    <property type="match status" value="1"/>
</dbReference>
<keyword evidence="11" id="KW-0812">Transmembrane</keyword>
<dbReference type="Pfam" id="PF07335">
    <property type="entry name" value="Glyco_hydro_75"/>
    <property type="match status" value="1"/>
</dbReference>
<evidence type="ECO:0000256" key="11">
    <source>
        <dbReference type="SAM" id="Phobius"/>
    </source>
</evidence>
<feature type="transmembrane region" description="Helical" evidence="11">
    <location>
        <begin position="258"/>
        <end position="280"/>
    </location>
</feature>
<organism evidence="12 13">
    <name type="scientific">Arthroderma otae (strain ATCC MYA-4605 / CBS 113480)</name>
    <name type="common">Microsporum canis</name>
    <dbReference type="NCBI Taxonomy" id="554155"/>
    <lineage>
        <taxon>Eukaryota</taxon>
        <taxon>Fungi</taxon>
        <taxon>Dikarya</taxon>
        <taxon>Ascomycota</taxon>
        <taxon>Pezizomycotina</taxon>
        <taxon>Eurotiomycetes</taxon>
        <taxon>Eurotiomycetidae</taxon>
        <taxon>Onygenales</taxon>
        <taxon>Arthrodermataceae</taxon>
        <taxon>Microsporum</taxon>
    </lineage>
</organism>
<proteinExistence type="inferred from homology"/>
<dbReference type="OMA" id="KLCFPNE"/>
<dbReference type="EMBL" id="DS995703">
    <property type="protein sequence ID" value="EEQ30784.1"/>
    <property type="molecule type" value="Genomic_DNA"/>
</dbReference>